<keyword evidence="2" id="KW-1185">Reference proteome</keyword>
<gene>
    <name evidence="1" type="ORF">RIF29_28439</name>
</gene>
<organism evidence="1 2">
    <name type="scientific">Crotalaria pallida</name>
    <name type="common">Smooth rattlebox</name>
    <name type="synonym">Crotalaria striata</name>
    <dbReference type="NCBI Taxonomy" id="3830"/>
    <lineage>
        <taxon>Eukaryota</taxon>
        <taxon>Viridiplantae</taxon>
        <taxon>Streptophyta</taxon>
        <taxon>Embryophyta</taxon>
        <taxon>Tracheophyta</taxon>
        <taxon>Spermatophyta</taxon>
        <taxon>Magnoliopsida</taxon>
        <taxon>eudicotyledons</taxon>
        <taxon>Gunneridae</taxon>
        <taxon>Pentapetalae</taxon>
        <taxon>rosids</taxon>
        <taxon>fabids</taxon>
        <taxon>Fabales</taxon>
        <taxon>Fabaceae</taxon>
        <taxon>Papilionoideae</taxon>
        <taxon>50 kb inversion clade</taxon>
        <taxon>genistoids sensu lato</taxon>
        <taxon>core genistoids</taxon>
        <taxon>Crotalarieae</taxon>
        <taxon>Crotalaria</taxon>
    </lineage>
</organism>
<dbReference type="AlphaFoldDB" id="A0AAN9HV18"/>
<sequence>MILGIRGWNIEFILRQIHNDVAILLPTNCDRKSACQRAISWARQSSGSLKLNVDGSCLDQDLHSRAELMSIRHGLALTGDSGQVFEWCTVIMTLLME</sequence>
<comment type="caution">
    <text evidence="1">The sequence shown here is derived from an EMBL/GenBank/DDBJ whole genome shotgun (WGS) entry which is preliminary data.</text>
</comment>
<accession>A0AAN9HV18</accession>
<name>A0AAN9HV18_CROPI</name>
<proteinExistence type="predicted"/>
<evidence type="ECO:0000313" key="2">
    <source>
        <dbReference type="Proteomes" id="UP001372338"/>
    </source>
</evidence>
<reference evidence="1 2" key="1">
    <citation type="submission" date="2024-01" db="EMBL/GenBank/DDBJ databases">
        <title>The genomes of 5 underutilized Papilionoideae crops provide insights into root nodulation and disease resistanc.</title>
        <authorList>
            <person name="Yuan L."/>
        </authorList>
    </citation>
    <scope>NUCLEOTIDE SEQUENCE [LARGE SCALE GENOMIC DNA]</scope>
    <source>
        <strain evidence="1">ZHUSHIDOU_FW_LH</strain>
        <tissue evidence="1">Leaf</tissue>
    </source>
</reference>
<protein>
    <submittedName>
        <fullName evidence="1">Uncharacterized protein</fullName>
    </submittedName>
</protein>
<dbReference type="Proteomes" id="UP001372338">
    <property type="component" value="Unassembled WGS sequence"/>
</dbReference>
<evidence type="ECO:0000313" key="1">
    <source>
        <dbReference type="EMBL" id="KAK7255037.1"/>
    </source>
</evidence>
<dbReference type="EMBL" id="JAYWIO010000006">
    <property type="protein sequence ID" value="KAK7255037.1"/>
    <property type="molecule type" value="Genomic_DNA"/>
</dbReference>